<evidence type="ECO:0000256" key="9">
    <source>
        <dbReference type="SAM" id="MobiDB-lite"/>
    </source>
</evidence>
<dbReference type="Gene3D" id="3.40.47.10">
    <property type="match status" value="2"/>
</dbReference>
<dbReference type="Pfam" id="PF00698">
    <property type="entry name" value="Acyl_transf_1"/>
    <property type="match status" value="2"/>
</dbReference>
<evidence type="ECO:0000313" key="12">
    <source>
        <dbReference type="EMBL" id="ANZ22987.1"/>
    </source>
</evidence>
<organism evidence="12">
    <name type="scientific">Streptomyces griseus</name>
    <dbReference type="NCBI Taxonomy" id="1911"/>
    <lineage>
        <taxon>Bacteria</taxon>
        <taxon>Bacillati</taxon>
        <taxon>Actinomycetota</taxon>
        <taxon>Actinomycetes</taxon>
        <taxon>Kitasatosporales</taxon>
        <taxon>Streptomycetaceae</taxon>
        <taxon>Streptomyces</taxon>
    </lineage>
</organism>
<evidence type="ECO:0000256" key="7">
    <source>
        <dbReference type="ARBA" id="ARBA00023315"/>
    </source>
</evidence>
<name>A0A1L2FNM3_STRGR</name>
<dbReference type="InterPro" id="IPR016039">
    <property type="entry name" value="Thiolase-like"/>
</dbReference>
<dbReference type="InterPro" id="IPR016035">
    <property type="entry name" value="Acyl_Trfase/lysoPLipase"/>
</dbReference>
<dbReference type="InterPro" id="IPR032821">
    <property type="entry name" value="PKS_assoc"/>
</dbReference>
<evidence type="ECO:0000256" key="5">
    <source>
        <dbReference type="ARBA" id="ARBA00023194"/>
    </source>
</evidence>
<dbReference type="SUPFAM" id="SSF101173">
    <property type="entry name" value="Docking domain B of the erythromycin polyketide synthase (DEBS)"/>
    <property type="match status" value="1"/>
</dbReference>
<dbReference type="FunFam" id="3.40.366.10:FF:000002">
    <property type="entry name" value="Probable polyketide synthase 2"/>
    <property type="match status" value="2"/>
</dbReference>
<dbReference type="CDD" id="cd00833">
    <property type="entry name" value="PKS"/>
    <property type="match status" value="2"/>
</dbReference>
<dbReference type="Gene3D" id="6.10.140.1830">
    <property type="match status" value="2"/>
</dbReference>
<dbReference type="InterPro" id="IPR050091">
    <property type="entry name" value="PKS_NRPS_Biosynth_Enz"/>
</dbReference>
<keyword evidence="6" id="KW-0511">Multifunctional enzyme</keyword>
<feature type="coiled-coil region" evidence="8">
    <location>
        <begin position="5"/>
        <end position="32"/>
    </location>
</feature>
<evidence type="ECO:0000256" key="6">
    <source>
        <dbReference type="ARBA" id="ARBA00023268"/>
    </source>
</evidence>
<dbReference type="OMA" id="DYASHNP"/>
<dbReference type="InterPro" id="IPR020841">
    <property type="entry name" value="PKS_Beta-ketoAc_synthase_dom"/>
</dbReference>
<dbReference type="Pfam" id="PF18369">
    <property type="entry name" value="PKS_DE"/>
    <property type="match status" value="2"/>
</dbReference>
<dbReference type="SUPFAM" id="SSF53901">
    <property type="entry name" value="Thiolase-like"/>
    <property type="match status" value="2"/>
</dbReference>
<dbReference type="SMART" id="SM00822">
    <property type="entry name" value="PKS_KR"/>
    <property type="match status" value="2"/>
</dbReference>
<dbReference type="InterPro" id="IPR015083">
    <property type="entry name" value="NorB/c/GfsB-D-like_docking"/>
</dbReference>
<dbReference type="InterPro" id="IPR057326">
    <property type="entry name" value="KR_dom"/>
</dbReference>
<dbReference type="InterPro" id="IPR001227">
    <property type="entry name" value="Ac_transferase_dom_sf"/>
</dbReference>
<dbReference type="PANTHER" id="PTHR43775:SF51">
    <property type="entry name" value="INACTIVE PHENOLPHTHIOCEROL SYNTHESIS POLYKETIDE SYNTHASE TYPE I PKS1-RELATED"/>
    <property type="match status" value="1"/>
</dbReference>
<dbReference type="PROSITE" id="PS52004">
    <property type="entry name" value="KS3_2"/>
    <property type="match status" value="2"/>
</dbReference>
<dbReference type="InterPro" id="IPR009081">
    <property type="entry name" value="PP-bd_ACP"/>
</dbReference>
<reference evidence="12" key="1">
    <citation type="submission" date="2015-07" db="EMBL/GenBank/DDBJ databases">
        <title>Zincophorin - Biosynthesis in Streptomyces griseus and Antibiotic Properties.</title>
        <authorList>
            <person name="Walther E."/>
            <person name="Boldt S."/>
            <person name="Kage H."/>
            <person name="Lauterbach T."/>
            <person name="Martin K."/>
            <person name="Roth M."/>
            <person name="Hertweck C."/>
            <person name="Schmidtke M."/>
            <person name="Nett M."/>
        </authorList>
    </citation>
    <scope>NUCLEOTIDE SEQUENCE</scope>
    <source>
        <strain evidence="12">HKI0741</strain>
    </source>
</reference>
<evidence type="ECO:0000256" key="1">
    <source>
        <dbReference type="ARBA" id="ARBA00001957"/>
    </source>
</evidence>
<keyword evidence="4" id="KW-0808">Transferase</keyword>
<feature type="domain" description="Carrier" evidence="10">
    <location>
        <begin position="3024"/>
        <end position="3100"/>
    </location>
</feature>
<dbReference type="Gene3D" id="3.30.70.3290">
    <property type="match status" value="2"/>
</dbReference>
<dbReference type="SUPFAM" id="SSF55048">
    <property type="entry name" value="Probable ACP-binding domain of malonyl-CoA ACP transacylase"/>
    <property type="match status" value="2"/>
</dbReference>
<dbReference type="GO" id="GO:0031177">
    <property type="term" value="F:phosphopantetheine binding"/>
    <property type="evidence" value="ECO:0007669"/>
    <property type="project" value="InterPro"/>
</dbReference>
<feature type="domain" description="Carrier" evidence="10">
    <location>
        <begin position="1477"/>
        <end position="1552"/>
    </location>
</feature>
<dbReference type="SUPFAM" id="SSF51735">
    <property type="entry name" value="NAD(P)-binding Rossmann-fold domains"/>
    <property type="match status" value="4"/>
</dbReference>
<evidence type="ECO:0000256" key="2">
    <source>
        <dbReference type="ARBA" id="ARBA00022450"/>
    </source>
</evidence>
<dbReference type="Pfam" id="PF08990">
    <property type="entry name" value="Docking"/>
    <property type="match status" value="1"/>
</dbReference>
<dbReference type="InterPro" id="IPR036736">
    <property type="entry name" value="ACP-like_sf"/>
</dbReference>
<dbReference type="Gene3D" id="1.10.1200.10">
    <property type="entry name" value="ACP-like"/>
    <property type="match status" value="2"/>
</dbReference>
<dbReference type="InterPro" id="IPR013968">
    <property type="entry name" value="PKS_KR"/>
</dbReference>
<dbReference type="PROSITE" id="PS00606">
    <property type="entry name" value="KS3_1"/>
    <property type="match status" value="2"/>
</dbReference>
<dbReference type="InterPro" id="IPR036299">
    <property type="entry name" value="Polyketide_synth_docking_sf"/>
</dbReference>
<evidence type="ECO:0000259" key="10">
    <source>
        <dbReference type="PROSITE" id="PS50075"/>
    </source>
</evidence>
<dbReference type="SMART" id="SM01294">
    <property type="entry name" value="PKS_PP_betabranch"/>
    <property type="match status" value="2"/>
</dbReference>
<evidence type="ECO:0000256" key="8">
    <source>
        <dbReference type="SAM" id="Coils"/>
    </source>
</evidence>
<dbReference type="GO" id="GO:0033068">
    <property type="term" value="P:macrolide biosynthetic process"/>
    <property type="evidence" value="ECO:0007669"/>
    <property type="project" value="UniProtKB-ARBA"/>
</dbReference>
<dbReference type="CDD" id="cd08952">
    <property type="entry name" value="KR_1_SDR_x"/>
    <property type="match status" value="2"/>
</dbReference>
<evidence type="ECO:0000259" key="11">
    <source>
        <dbReference type="PROSITE" id="PS52004"/>
    </source>
</evidence>
<keyword evidence="8" id="KW-0175">Coiled coil</keyword>
<feature type="region of interest" description="Disordered" evidence="9">
    <location>
        <begin position="464"/>
        <end position="483"/>
    </location>
</feature>
<dbReference type="InterPro" id="IPR018201">
    <property type="entry name" value="Ketoacyl_synth_AS"/>
</dbReference>
<accession>A0A1L2FNM3</accession>
<sequence length="3188" mass="335768">MTTNEEKLRDYLKRATTDLRQARRRITELEGRDHEPIAIIGMACRYPGDVTSPEDLWRLVDDGRDAVTGFPTDRGWDLDALYDPELRTPGTSYVREGGFLHDAAAFDGELFGISPREALAMDPQQRVLLETTWEAVERAAIDAARLKGSDTGVFIGAGHPGYGVTFGQSDLPDGVEGYSMTGKAASVVTGRISYTFGLEGPAVTVDTACSSSLVALHLAVTALRKGECSLAVAGGVTVMPTPELFAEFSRQRGLATDGRCKAFAASADGTGWAEGVGVLLVERLSDARRNGHQVLAVVRGSAVNQDGASNGLTAPNGPSQQRVIRQALANAGLASHQVDAVEAHGTGTTLGDPIEAQALLATYGQGRDSENPLWLGSLKSNIGHAQAAAGVGGVIKMVMAMRNGTLPKTLHIAEPTPRVDWDAGAVTLLTDARPWPAGDEPRRAGVSSFGVSGTNAHVVIEEAPAETSDDAPAAPDADRDHHTTDTLPWAVSAAGPKALRAQAARLLDHLTDHETPSTEVARALLTTRASLGHRAVIVGTGPDDLLRGLRSLADGTPDARVTQGTAADGTHDPVFVFPGQGAQWSRMGLELADSFPVFDKSLRECAAALAPFVGWDLRAELAGGLGRVDVVQPASWAVMVSLARLWESFGVMPAAVVGHSQGEIAAAVVAGALSLEDGARIVAERSRVIGERLAGRGGMASVALPAETVRARIEGFGERLAVAAVNGPSSTVVSGEPAALDELLVALEGEEVRVRRIAVDYASHSSHVESIREELLDVLAPIAPRLSTVPFYSTVTGGLLDTEQLDAAYWVRNLRQTVEFEATTRALIADGLSAFVECSAHPVLAVGVEESGASTVVGSLRREDGGAQRFVTSLAQAFTHGLPVDWSTLIGQGPVADLPTYAFQRRSYWLAHRPATATTPRDPAEDHFWDAVEREDLPALATALDLDGDGLRDLLPALAGWRHRSREQAETDSWRYRIAWHPPADPGPARPTGHWIIVSPDAAGPQVWHEAAQRALRDAGARVTLLTPDAATADRHMLAAALRTAAGDGQVSGILSLLALDGRTHPGQTTVTTGYAASLALIQAAADSELGAPLWCATRGAVGTRPDEPPLDAAQAQLWGLGRVVALEQPQLWGGLVDLPEQADSTALRLLATALSGRDGEDQLALRATGLLARRMLRAPLGGTVPPRTWRPEGTVLVTGGTGALGTHIARWLARNGAPHLLLLSRRGPDAPGAAELVAELAESGTRTTIAACDIADRDALEAELARIPGELPLTAVFHTAAVLDDGVVDALDADRVERVLRVKTRGADNLHELTRDRDLTAFVLFSSFAATFGTPGLGNYAPGNVHLEALAEQRRAAGLPATAVAWGTWAGAGMAEGAVGDRARRHGVFALDAEPATRALQQILDHDETCPVVIDMRWDRFAVVFTSERPSHLLDEIPEARRALAEAAPATVAEDEQEPSELVSRLAALPEDDRRRELTDLVRRNAALVLGHDDPASVDESRAFRHLGFDSLTAVELRNRLNSLTGLRLPASLVFDYPTPAGLAAHLYAELLGDAAEPVVAVHQGGAEDDEPIVVVGMACRFPGGVGSPEELWQLVAGEGDAISALPSGRGWDADALYDPDPAATGKSYVREGGFLHDADRFDPEFFGISPREALAMDPQQRLLLETSWEVLERAGIDPTSLKGTRTGVFAGMTHHNYGATHPALPVPEGLEGYRMTGSTTSVASGRIAYTFGLEGPAVTVDTACSSSLVALHLAVQALRQGECTMALAGGVTVMSSPAAFTEFSRQRGLAPDGRCKAFADAADGFGLAEGIGMLLVERLSDARRNGHRVLAVVRGSAVNQDGASNGLTAPNGPSQQRVIRQALANARLTADDVDAVETHGTGTKLGDPIEAQALMATYGRDRNPAQPLLIGSVKSNIGHTQAAAGVAGVIKMVMAMRHGVLPRTLHVDEPSSHIDWSQGAVSLLTAAEPWPETGHPRRAGVSSFGISGTNVHVLFEQPAPADQAPTAPATDPAGTPHGVVPLTLTAGSEHSLRRLAHRLHAHVENHPDDAPLAIGGALLRSRARLERRAVVVGADRSALLSGLASVAAGEPHAAVVTGTPNGPGKAVFVFPGQGAQWSRMGLELADALPVFDKALRECADALAPFVEWDLRAELAGGLGRVDVVQPASWAVMVSLARLWESFGVVPAAVVGHSQGEIAAAVVAGALSLEDGARIVAERSRVIGERLAGRGGMASVALPAETVRARIEGFGDRLAVAAVNGPSSTVVSGEPAALDELLAALEGEEVRVRRIAVDYASHSSHVESIREELLDVLAPIVPRSATVPFYSTVTGGLLDTEQLDAAYWVRNLRQTVEFEATTRALIADGLSAFVECSAHPVLAMGVEESGASTVVGSLRREDGGAQRFVTSLAQAFVEGLPVDLGSLVAASGDTVDLPTYPFQRSRFWLESGELPASAGVPRDEVEDRFWEAVEREDLESLADSLDLDGEELRPLLPALASWRRAGRQDSVIDSWRYKTAWRPLTDLGDDDGSALSGTWLVVSPAAEREGATTPALVRALEDRGADVRLLEVSAGDADRTALATRISEAADGDVPFSGVVALWGLDDVPHPDFPALTGGSLGSLALLQALHDLGAEAPLWLLTRDAVAVSDSDGLSGAAQAQLWGWGRVAALEHPKLWGGLMDLPAVVDERALRLAVGALAAPSGEDQIAVRAAGVFGRRLVRSALVGRAPGRTWTPRGTVLVTGGSGGIGGHLARWLARGGAEHLVLVSRRGKDAIGAPQLAAVIEELGARVTFAACDIADRDALAALVREVEADGPPVTAVVHAAAHIELGMLADTTPGTLSEICRAKVLGAENLDAIFAERDLDAYVLFSSIAGFWGSGDHGAYAAANAHLDTLAERRRARGLRATSVAWGIWDAANDWDERNTEMRALKNEKSSRHGLPLLDADAAFTALRRIIDHDETVVAVADVDWDRFVALFTMARESALLAEVPEAARALAAPEEEAAPAVGGDLARRLEGLSRPEQDHLLLDMVRAQAAAVLGHGPQAESVDAGRAFREMGFDSLTAVELRNRLAATTGQKLPATVVFDHPSPVELAERLRVLLLPDDASAQPLALVRFGDFETALAAAPPDPATRQQLARRLQGLLWSWSEGDGPAAGAPAAHADDTAPVDVASASADELFDLIDRGLGAS</sequence>
<dbReference type="Gene3D" id="3.40.50.720">
    <property type="entry name" value="NAD(P)-binding Rossmann-like Domain"/>
    <property type="match status" value="2"/>
</dbReference>
<dbReference type="FunFam" id="1.10.1200.10:FF:000007">
    <property type="entry name" value="Probable polyketide synthase pks17"/>
    <property type="match status" value="2"/>
</dbReference>
<feature type="domain" description="Ketosynthase family 3 (KS3)" evidence="11">
    <location>
        <begin position="1571"/>
        <end position="1999"/>
    </location>
</feature>
<dbReference type="Pfam" id="PF16197">
    <property type="entry name" value="KAsynt_C_assoc"/>
    <property type="match status" value="2"/>
</dbReference>
<dbReference type="SUPFAM" id="SSF47336">
    <property type="entry name" value="ACP-like"/>
    <property type="match status" value="2"/>
</dbReference>
<dbReference type="GO" id="GO:0004315">
    <property type="term" value="F:3-oxoacyl-[acyl-carrier-protein] synthase activity"/>
    <property type="evidence" value="ECO:0007669"/>
    <property type="project" value="InterPro"/>
</dbReference>
<dbReference type="PANTHER" id="PTHR43775">
    <property type="entry name" value="FATTY ACID SYNTHASE"/>
    <property type="match status" value="1"/>
</dbReference>
<proteinExistence type="predicted"/>
<dbReference type="SMART" id="SM00827">
    <property type="entry name" value="PKS_AT"/>
    <property type="match status" value="2"/>
</dbReference>
<dbReference type="Pfam" id="PF02801">
    <property type="entry name" value="Ketoacyl-synt_C"/>
    <property type="match status" value="2"/>
</dbReference>
<dbReference type="InterPro" id="IPR016036">
    <property type="entry name" value="Malonyl_transacylase_ACP-bd"/>
</dbReference>
<keyword evidence="5" id="KW-0045">Antibiotic biosynthesis</keyword>
<evidence type="ECO:0000256" key="4">
    <source>
        <dbReference type="ARBA" id="ARBA00022679"/>
    </source>
</evidence>
<feature type="domain" description="Ketosynthase family 3 (KS3)" evidence="11">
    <location>
        <begin position="34"/>
        <end position="462"/>
    </location>
</feature>
<dbReference type="Pfam" id="PF00550">
    <property type="entry name" value="PP-binding"/>
    <property type="match status" value="2"/>
</dbReference>
<dbReference type="InterPro" id="IPR014043">
    <property type="entry name" value="Acyl_transferase_dom"/>
</dbReference>
<keyword evidence="2" id="KW-0596">Phosphopantetheine</keyword>
<evidence type="ECO:0000256" key="3">
    <source>
        <dbReference type="ARBA" id="ARBA00022553"/>
    </source>
</evidence>
<dbReference type="RefSeq" id="WP_012381696.1">
    <property type="nucleotide sequence ID" value="NZ_BAABSR010000109.1"/>
</dbReference>
<dbReference type="InterPro" id="IPR041618">
    <property type="entry name" value="PKS_DE"/>
</dbReference>
<dbReference type="InterPro" id="IPR036291">
    <property type="entry name" value="NAD(P)-bd_dom_sf"/>
</dbReference>
<keyword evidence="7" id="KW-0012">Acyltransferase</keyword>
<keyword evidence="3" id="KW-0597">Phosphoprotein</keyword>
<dbReference type="Pfam" id="PF08659">
    <property type="entry name" value="KR"/>
    <property type="match status" value="2"/>
</dbReference>
<protein>
    <submittedName>
        <fullName evidence="12">ZinD</fullName>
    </submittedName>
</protein>
<dbReference type="InterPro" id="IPR006162">
    <property type="entry name" value="Ppantetheine_attach_site"/>
</dbReference>
<dbReference type="GO" id="GO:0004312">
    <property type="term" value="F:fatty acid synthase activity"/>
    <property type="evidence" value="ECO:0007669"/>
    <property type="project" value="TreeGrafter"/>
</dbReference>
<dbReference type="InterPro" id="IPR014030">
    <property type="entry name" value="Ketoacyl_synth_N"/>
</dbReference>
<dbReference type="NCBIfam" id="NF045894">
    <property type="entry name" value="PKS_plus_SDR"/>
    <property type="match status" value="2"/>
</dbReference>
<dbReference type="EMBL" id="KT345957">
    <property type="protein sequence ID" value="ANZ22987.1"/>
    <property type="molecule type" value="Genomic_DNA"/>
</dbReference>
<dbReference type="InterPro" id="IPR020806">
    <property type="entry name" value="PKS_PP-bd"/>
</dbReference>
<dbReference type="PROSITE" id="PS00012">
    <property type="entry name" value="PHOSPHOPANTETHEINE"/>
    <property type="match status" value="2"/>
</dbReference>
<dbReference type="GO" id="GO:0006633">
    <property type="term" value="P:fatty acid biosynthetic process"/>
    <property type="evidence" value="ECO:0007669"/>
    <property type="project" value="InterPro"/>
</dbReference>
<comment type="cofactor">
    <cofactor evidence="1">
        <name>pantetheine 4'-phosphate</name>
        <dbReference type="ChEBI" id="CHEBI:47942"/>
    </cofactor>
</comment>
<gene>
    <name evidence="12" type="primary">zinD</name>
</gene>
<dbReference type="SUPFAM" id="SSF52151">
    <property type="entry name" value="FabD/lysophospholipase-like"/>
    <property type="match status" value="2"/>
</dbReference>
<dbReference type="Gene3D" id="3.40.366.10">
    <property type="entry name" value="Malonyl-Coenzyme A Acyl Carrier Protein, domain 2"/>
    <property type="match status" value="2"/>
</dbReference>
<dbReference type="SMART" id="SM00823">
    <property type="entry name" value="PKS_PP"/>
    <property type="match status" value="2"/>
</dbReference>
<dbReference type="PROSITE" id="PS50075">
    <property type="entry name" value="CARRIER"/>
    <property type="match status" value="2"/>
</dbReference>
<dbReference type="SMART" id="SM00825">
    <property type="entry name" value="PKS_KS"/>
    <property type="match status" value="2"/>
</dbReference>
<dbReference type="InterPro" id="IPR014031">
    <property type="entry name" value="Ketoacyl_synth_C"/>
</dbReference>
<dbReference type="Pfam" id="PF00109">
    <property type="entry name" value="ketoacyl-synt"/>
    <property type="match status" value="2"/>
</dbReference>
<dbReference type="FunFam" id="3.40.47.10:FF:000019">
    <property type="entry name" value="Polyketide synthase type I"/>
    <property type="match status" value="2"/>
</dbReference>